<organism evidence="1 2">
    <name type="scientific">Acinetobacter tandoii DSM 14970 = CIP 107469</name>
    <dbReference type="NCBI Taxonomy" id="1120927"/>
    <lineage>
        <taxon>Bacteria</taxon>
        <taxon>Pseudomonadati</taxon>
        <taxon>Pseudomonadota</taxon>
        <taxon>Gammaproteobacteria</taxon>
        <taxon>Moraxellales</taxon>
        <taxon>Moraxellaceae</taxon>
        <taxon>Acinetobacter</taxon>
    </lineage>
</organism>
<dbReference type="OrthoDB" id="6684064at2"/>
<dbReference type="Proteomes" id="UP000016201">
    <property type="component" value="Unassembled WGS sequence"/>
</dbReference>
<sequence>MILKTDQLMPVEVTRNDEGYWSHPAFDKYWAENYGDAEYLNKSEWDELERHFNIDTFTTSVELEDYDLYQQYYETGELLAWNPDQPVASGDWFLISIYGNEDGAFATWAKPKPNPMVEVEESLKEVT</sequence>
<dbReference type="EMBL" id="AQFM01000026">
    <property type="protein sequence ID" value="EOR10466.1"/>
    <property type="molecule type" value="Genomic_DNA"/>
</dbReference>
<name>R9BDJ7_9GAMM</name>
<accession>R9BDJ7</accession>
<evidence type="ECO:0000313" key="2">
    <source>
        <dbReference type="Proteomes" id="UP000016201"/>
    </source>
</evidence>
<dbReference type="RefSeq" id="WP_016165958.1">
    <property type="nucleotide sequence ID" value="NZ_KE007360.1"/>
</dbReference>
<evidence type="ECO:0000313" key="1">
    <source>
        <dbReference type="EMBL" id="EOR10466.1"/>
    </source>
</evidence>
<dbReference type="AlphaFoldDB" id="R9BDJ7"/>
<dbReference type="eggNOG" id="ENOG50302X0">
    <property type="taxonomic scope" value="Bacteria"/>
</dbReference>
<gene>
    <name evidence="1" type="ORF">I593_00820</name>
</gene>
<keyword evidence="2" id="KW-1185">Reference proteome</keyword>
<reference evidence="1 2" key="1">
    <citation type="submission" date="2013-03" db="EMBL/GenBank/DDBJ databases">
        <title>The Genome Sequence of Acinetobacter tandoii CIP 107469.</title>
        <authorList>
            <consortium name="The Broad Institute Genome Sequencing Platform"/>
            <consortium name="The Broad Institute Genome Sequencing Center for Infectious Disease"/>
            <person name="Cerqueira G."/>
            <person name="Feldgarden M."/>
            <person name="Courvalin P."/>
            <person name="Perichon B."/>
            <person name="Grillot-Courvalin C."/>
            <person name="Clermont D."/>
            <person name="Rocha E."/>
            <person name="Yoon E.-J."/>
            <person name="Nemec A."/>
            <person name="Walker B."/>
            <person name="Young S.K."/>
            <person name="Zeng Q."/>
            <person name="Gargeya S."/>
            <person name="Fitzgerald M."/>
            <person name="Haas B."/>
            <person name="Abouelleil A."/>
            <person name="Alvarado L."/>
            <person name="Arachchi H.M."/>
            <person name="Berlin A.M."/>
            <person name="Chapman S.B."/>
            <person name="Dewar J."/>
            <person name="Goldberg J."/>
            <person name="Griggs A."/>
            <person name="Gujja S."/>
            <person name="Hansen M."/>
            <person name="Howarth C."/>
            <person name="Imamovic A."/>
            <person name="Larimer J."/>
            <person name="McCowan C."/>
            <person name="Murphy C."/>
            <person name="Neiman D."/>
            <person name="Pearson M."/>
            <person name="Priest M."/>
            <person name="Roberts A."/>
            <person name="Saif S."/>
            <person name="Shea T."/>
            <person name="Sisk P."/>
            <person name="Sykes S."/>
            <person name="Wortman J."/>
            <person name="Nusbaum C."/>
            <person name="Birren B."/>
        </authorList>
    </citation>
    <scope>NUCLEOTIDE SEQUENCE [LARGE SCALE GENOMIC DNA]</scope>
    <source>
        <strain evidence="1 2">CIP 107469</strain>
    </source>
</reference>
<protein>
    <submittedName>
        <fullName evidence="1">Uncharacterized protein</fullName>
    </submittedName>
</protein>
<dbReference type="PATRIC" id="fig|1120927.3.peg.788"/>
<comment type="caution">
    <text evidence="1">The sequence shown here is derived from an EMBL/GenBank/DDBJ whole genome shotgun (WGS) entry which is preliminary data.</text>
</comment>
<proteinExistence type="predicted"/>